<evidence type="ECO:0000313" key="5">
    <source>
        <dbReference type="EMBL" id="CDW84634.1"/>
    </source>
</evidence>
<feature type="compositionally biased region" description="Polar residues" evidence="3">
    <location>
        <begin position="359"/>
        <end position="370"/>
    </location>
</feature>
<keyword evidence="6" id="KW-1185">Reference proteome</keyword>
<keyword evidence="1" id="KW-0106">Calcium</keyword>
<proteinExistence type="predicted"/>
<evidence type="ECO:0000313" key="6">
    <source>
        <dbReference type="Proteomes" id="UP000039865"/>
    </source>
</evidence>
<feature type="domain" description="EF-hand" evidence="4">
    <location>
        <begin position="664"/>
        <end position="699"/>
    </location>
</feature>
<dbReference type="PROSITE" id="PS00018">
    <property type="entry name" value="EF_HAND_1"/>
    <property type="match status" value="2"/>
</dbReference>
<dbReference type="GO" id="GO:0005509">
    <property type="term" value="F:calcium ion binding"/>
    <property type="evidence" value="ECO:0007669"/>
    <property type="project" value="InterPro"/>
</dbReference>
<name>A0A078AQZ2_STYLE</name>
<gene>
    <name evidence="5" type="primary">Contig18844.g909</name>
    <name evidence="5" type="ORF">STYLEM_13700</name>
</gene>
<dbReference type="Gene3D" id="1.10.238.10">
    <property type="entry name" value="EF-hand"/>
    <property type="match status" value="1"/>
</dbReference>
<feature type="compositionally biased region" description="Polar residues" evidence="3">
    <location>
        <begin position="329"/>
        <end position="342"/>
    </location>
</feature>
<dbReference type="SUPFAM" id="SSF47473">
    <property type="entry name" value="EF-hand"/>
    <property type="match status" value="2"/>
</dbReference>
<keyword evidence="2" id="KW-0175">Coiled coil</keyword>
<reference evidence="5 6" key="1">
    <citation type="submission" date="2014-06" db="EMBL/GenBank/DDBJ databases">
        <authorList>
            <person name="Swart Estienne"/>
        </authorList>
    </citation>
    <scope>NUCLEOTIDE SEQUENCE [LARGE SCALE GENOMIC DNA]</scope>
    <source>
        <strain evidence="5 6">130c</strain>
    </source>
</reference>
<dbReference type="Proteomes" id="UP000039865">
    <property type="component" value="Unassembled WGS sequence"/>
</dbReference>
<evidence type="ECO:0000256" key="2">
    <source>
        <dbReference type="SAM" id="Coils"/>
    </source>
</evidence>
<evidence type="ECO:0000256" key="1">
    <source>
        <dbReference type="ARBA" id="ARBA00022837"/>
    </source>
</evidence>
<dbReference type="AlphaFoldDB" id="A0A078AQZ2"/>
<feature type="region of interest" description="Disordered" evidence="3">
    <location>
        <begin position="329"/>
        <end position="440"/>
    </location>
</feature>
<dbReference type="InterPro" id="IPR002048">
    <property type="entry name" value="EF_hand_dom"/>
</dbReference>
<evidence type="ECO:0000259" key="4">
    <source>
        <dbReference type="PROSITE" id="PS50222"/>
    </source>
</evidence>
<organism evidence="5 6">
    <name type="scientific">Stylonychia lemnae</name>
    <name type="common">Ciliate</name>
    <dbReference type="NCBI Taxonomy" id="5949"/>
    <lineage>
        <taxon>Eukaryota</taxon>
        <taxon>Sar</taxon>
        <taxon>Alveolata</taxon>
        <taxon>Ciliophora</taxon>
        <taxon>Intramacronucleata</taxon>
        <taxon>Spirotrichea</taxon>
        <taxon>Stichotrichia</taxon>
        <taxon>Sporadotrichida</taxon>
        <taxon>Oxytrichidae</taxon>
        <taxon>Stylonychinae</taxon>
        <taxon>Stylonychia</taxon>
    </lineage>
</organism>
<dbReference type="InterPro" id="IPR018247">
    <property type="entry name" value="EF_Hand_1_Ca_BS"/>
</dbReference>
<dbReference type="InterPro" id="IPR011992">
    <property type="entry name" value="EF-hand-dom_pair"/>
</dbReference>
<sequence>MTIESGSFIEYDRHNRSNFKDKVASYFNQIEKEENSTMQESSQQLQSHTSKNKVFVINQKQESLDLSRHEESESIIKVEQAQQIPLSKKKQLPRYMQPNQAWLSKDKQLPPPIIDLTKDQSYSKSKISSLLPQLIMNKKKKESNEDELNGDDNQNIGRLAKQNNKFFLINKEDPLIIDLFKKICQEKRDSNIIRARLTKGKMKAHLSRKYKGRVAEKILQYMDFSVPLDYQAFIDLLEKLLNFGQDKLKKMAFNVFDFNDDRYICQLDLYSIMKMYEGDDQVFVNGYSYDICKLIAYLDQKKISKGNQNYELNQKLKNIQKKVEQAMKQLNQQKKNSQTESQLLKKEERKKEKGDSKDLSFNNSETSSIQKESEEYSESEEEEYEESSQEGDKTTTNKTLGGPGEKSKYSDLASRRQSVMSKRVSKVSRGSGKSGISRVASSKKVQGGFFSHYSEQQDEEERENPFDAIFGKDIYKKMKGNRDYNEKMSLQEFKTNIAWGDNIFPQFIVDMIAYISGFLIDDYIKTKKEKEKYEQEQQQLQELINKRKEAGETLDENFLLEQFKRQRMNDADTELLIAKNRIGETMYRKLLRFFKNVCKNPADPKESSLFLTQESLTKKLKNHFGHKCDFFSQRFYYILSNNVNLKRIHLKEFIDKIMILYEGSQRDLNKFAFQLVDIDHDGLLTGPDLLTCQEQIDLSSEYGQEILNFVDHYVTTHLMTKSRINPKHFLHLDNFIMLLGGHNSKSCVIDEIKLKILSKEGKHSSK</sequence>
<dbReference type="InParanoid" id="A0A078AQZ2"/>
<feature type="compositionally biased region" description="Basic and acidic residues" evidence="3">
    <location>
        <begin position="343"/>
        <end position="358"/>
    </location>
</feature>
<dbReference type="PROSITE" id="PS50222">
    <property type="entry name" value="EF_HAND_2"/>
    <property type="match status" value="1"/>
</dbReference>
<evidence type="ECO:0000256" key="3">
    <source>
        <dbReference type="SAM" id="MobiDB-lite"/>
    </source>
</evidence>
<dbReference type="OrthoDB" id="327572at2759"/>
<accession>A0A078AQZ2</accession>
<feature type="coiled-coil region" evidence="2">
    <location>
        <begin position="523"/>
        <end position="553"/>
    </location>
</feature>
<feature type="compositionally biased region" description="Low complexity" evidence="3">
    <location>
        <begin position="415"/>
        <end position="439"/>
    </location>
</feature>
<protein>
    <recommendedName>
        <fullName evidence="4">EF-hand domain-containing protein</fullName>
    </recommendedName>
</protein>
<dbReference type="EMBL" id="CCKQ01013014">
    <property type="protein sequence ID" value="CDW84634.1"/>
    <property type="molecule type" value="Genomic_DNA"/>
</dbReference>
<feature type="compositionally biased region" description="Acidic residues" evidence="3">
    <location>
        <begin position="375"/>
        <end position="389"/>
    </location>
</feature>